<dbReference type="SUPFAM" id="SSF55729">
    <property type="entry name" value="Acyl-CoA N-acyltransferases (Nat)"/>
    <property type="match status" value="2"/>
</dbReference>
<reference evidence="2" key="1">
    <citation type="submission" date="2023-03" db="EMBL/GenBank/DDBJ databases">
        <title>Massive genome expansion in bonnet fungi (Mycena s.s.) driven by repeated elements and novel gene families across ecological guilds.</title>
        <authorList>
            <consortium name="Lawrence Berkeley National Laboratory"/>
            <person name="Harder C.B."/>
            <person name="Miyauchi S."/>
            <person name="Viragh M."/>
            <person name="Kuo A."/>
            <person name="Thoen E."/>
            <person name="Andreopoulos B."/>
            <person name="Lu D."/>
            <person name="Skrede I."/>
            <person name="Drula E."/>
            <person name="Henrissat B."/>
            <person name="Morin E."/>
            <person name="Kohler A."/>
            <person name="Barry K."/>
            <person name="LaButti K."/>
            <person name="Morin E."/>
            <person name="Salamov A."/>
            <person name="Lipzen A."/>
            <person name="Mereny Z."/>
            <person name="Hegedus B."/>
            <person name="Baldrian P."/>
            <person name="Stursova M."/>
            <person name="Weitz H."/>
            <person name="Taylor A."/>
            <person name="Grigoriev I.V."/>
            <person name="Nagy L.G."/>
            <person name="Martin F."/>
            <person name="Kauserud H."/>
        </authorList>
    </citation>
    <scope>NUCLEOTIDE SEQUENCE</scope>
    <source>
        <strain evidence="2">CBHHK182m</strain>
    </source>
</reference>
<dbReference type="Proteomes" id="UP001215598">
    <property type="component" value="Unassembled WGS sequence"/>
</dbReference>
<proteinExistence type="predicted"/>
<dbReference type="InterPro" id="IPR016181">
    <property type="entry name" value="Acyl_CoA_acyltransferase"/>
</dbReference>
<dbReference type="PANTHER" id="PTHR42791:SF1">
    <property type="entry name" value="N-ACETYLTRANSFERASE DOMAIN-CONTAINING PROTEIN"/>
    <property type="match status" value="1"/>
</dbReference>
<dbReference type="PANTHER" id="PTHR42791">
    <property type="entry name" value="GNAT FAMILY ACETYLTRANSFERASE"/>
    <property type="match status" value="1"/>
</dbReference>
<accession>A0AAD7K3D5</accession>
<comment type="caution">
    <text evidence="2">The sequence shown here is derived from an EMBL/GenBank/DDBJ whole genome shotgun (WGS) entry which is preliminary data.</text>
</comment>
<feature type="domain" description="N-acetyltransferase" evidence="1">
    <location>
        <begin position="282"/>
        <end position="441"/>
    </location>
</feature>
<keyword evidence="3" id="KW-1185">Reference proteome</keyword>
<evidence type="ECO:0000313" key="3">
    <source>
        <dbReference type="Proteomes" id="UP001215598"/>
    </source>
</evidence>
<organism evidence="2 3">
    <name type="scientific">Mycena metata</name>
    <dbReference type="NCBI Taxonomy" id="1033252"/>
    <lineage>
        <taxon>Eukaryota</taxon>
        <taxon>Fungi</taxon>
        <taxon>Dikarya</taxon>
        <taxon>Basidiomycota</taxon>
        <taxon>Agaricomycotina</taxon>
        <taxon>Agaricomycetes</taxon>
        <taxon>Agaricomycetidae</taxon>
        <taxon>Agaricales</taxon>
        <taxon>Marasmiineae</taxon>
        <taxon>Mycenaceae</taxon>
        <taxon>Mycena</taxon>
    </lineage>
</organism>
<dbReference type="CDD" id="cd04301">
    <property type="entry name" value="NAT_SF"/>
    <property type="match status" value="2"/>
</dbReference>
<dbReference type="Pfam" id="PF00583">
    <property type="entry name" value="Acetyltransf_1"/>
    <property type="match status" value="1"/>
</dbReference>
<protein>
    <recommendedName>
        <fullName evidence="1">N-acetyltransferase domain-containing protein</fullName>
    </recommendedName>
</protein>
<evidence type="ECO:0000259" key="1">
    <source>
        <dbReference type="PROSITE" id="PS51186"/>
    </source>
</evidence>
<dbReference type="GO" id="GO:0016747">
    <property type="term" value="F:acyltransferase activity, transferring groups other than amino-acyl groups"/>
    <property type="evidence" value="ECO:0007669"/>
    <property type="project" value="InterPro"/>
</dbReference>
<dbReference type="Pfam" id="PF13673">
    <property type="entry name" value="Acetyltransf_10"/>
    <property type="match status" value="1"/>
</dbReference>
<dbReference type="AlphaFoldDB" id="A0AAD7K3D5"/>
<dbReference type="Gene3D" id="3.40.630.30">
    <property type="match status" value="2"/>
</dbReference>
<sequence>MATIAVRRLVDPTEDEIQRATAVLHAAFLDLNDSFGQSLTGGNPELDIEFHTVALRAGAVGGEIWVAGFGPTDICAVAVWFGPGTDYLATEEQRAAGWNALQNKFTPELQKWWSDYFIPRYNAWNASCLGAGTKLGSWYLHLLGTRPEDQRKGLSAALIQVIEFRAQAEGATMCLDTTNDPNVAFYRARGFTVRGTISIVGSGGETTMTCLSNIVVRRLVTPTEDEIQQAAAVLHAAFLQLNDGFGHSLTGGNPELDLKLHLACLRAGAVGGEIWVAGFGPTEIRAVAVWFGPGTDYQATEEQRAAGWNALQTKFPPELRKWWSDYVRFIDDAFLSNSLKLYYKFIPRCRVWRESCLGEGTKLRSWHLQMLATKPEDQRKGLSIALIQAVELRAQADGAMICVDTTNDSNVAFYRARGFTVRGTVDLVGSGGKTIMTCLSKSTNC</sequence>
<dbReference type="EMBL" id="JARKIB010000008">
    <property type="protein sequence ID" value="KAJ7777410.1"/>
    <property type="molecule type" value="Genomic_DNA"/>
</dbReference>
<dbReference type="InterPro" id="IPR000182">
    <property type="entry name" value="GNAT_dom"/>
</dbReference>
<dbReference type="PROSITE" id="PS51186">
    <property type="entry name" value="GNAT"/>
    <property type="match status" value="2"/>
</dbReference>
<dbReference type="InterPro" id="IPR052523">
    <property type="entry name" value="Trichothecene_AcTrans"/>
</dbReference>
<gene>
    <name evidence="2" type="ORF">B0H16DRAFT_1853984</name>
</gene>
<feature type="domain" description="N-acetyltransferase" evidence="1">
    <location>
        <begin position="72"/>
        <end position="213"/>
    </location>
</feature>
<name>A0AAD7K3D5_9AGAR</name>
<evidence type="ECO:0000313" key="2">
    <source>
        <dbReference type="EMBL" id="KAJ7777410.1"/>
    </source>
</evidence>